<dbReference type="AlphaFoldDB" id="A0A9P3Q9I4"/>
<accession>A0A9P3Q9I4</accession>
<dbReference type="GeneID" id="83632006"/>
<dbReference type="EMBL" id="BRZI01000028">
    <property type="protein sequence ID" value="GLD31625.1"/>
    <property type="molecule type" value="Genomic_DNA"/>
</dbReference>
<evidence type="ECO:0000313" key="2">
    <source>
        <dbReference type="EMBL" id="GLB83534.1"/>
    </source>
</evidence>
<name>A0A9P3Q9I4_9MYCO</name>
<gene>
    <name evidence="3" type="ORF">Mkiyose1413_35080</name>
    <name evidence="2" type="ORF">SRL2020028_27900</name>
</gene>
<evidence type="ECO:0000259" key="1">
    <source>
        <dbReference type="Pfam" id="PF04965"/>
    </source>
</evidence>
<dbReference type="InterPro" id="IPR007048">
    <property type="entry name" value="IraD/Gp25-like"/>
</dbReference>
<dbReference type="Pfam" id="PF04965">
    <property type="entry name" value="GPW_gp25"/>
    <property type="match status" value="1"/>
</dbReference>
<dbReference type="EMBL" id="BRXE01000028">
    <property type="protein sequence ID" value="GLB83534.1"/>
    <property type="molecule type" value="Genomic_DNA"/>
</dbReference>
<proteinExistence type="predicted"/>
<comment type="caution">
    <text evidence="3">The sequence shown here is derived from an EMBL/GenBank/DDBJ whole genome shotgun (WGS) entry which is preliminary data.</text>
</comment>
<organism evidence="3 4">
    <name type="scientific">Mycobacterium kiyosense</name>
    <dbReference type="NCBI Taxonomy" id="2871094"/>
    <lineage>
        <taxon>Bacteria</taxon>
        <taxon>Bacillati</taxon>
        <taxon>Actinomycetota</taxon>
        <taxon>Actinomycetes</taxon>
        <taxon>Mycobacteriales</taxon>
        <taxon>Mycobacteriaceae</taxon>
        <taxon>Mycobacterium</taxon>
    </lineage>
</organism>
<feature type="domain" description="IraD/Gp25-like" evidence="1">
    <location>
        <begin position="23"/>
        <end position="109"/>
    </location>
</feature>
<dbReference type="RefSeq" id="WP_238305148.1">
    <property type="nucleotide sequence ID" value="NZ_BRXE01000028.1"/>
</dbReference>
<protein>
    <recommendedName>
        <fullName evidence="1">IraD/Gp25-like domain-containing protein</fullName>
    </recommendedName>
</protein>
<evidence type="ECO:0000313" key="3">
    <source>
        <dbReference type="EMBL" id="GLD31625.1"/>
    </source>
</evidence>
<dbReference type="Gene3D" id="3.10.450.40">
    <property type="match status" value="1"/>
</dbReference>
<keyword evidence="4" id="KW-1185">Reference proteome</keyword>
<dbReference type="SUPFAM" id="SSF160719">
    <property type="entry name" value="gpW/gp25-like"/>
    <property type="match status" value="1"/>
</dbReference>
<evidence type="ECO:0000313" key="4">
    <source>
        <dbReference type="Proteomes" id="UP001064782"/>
    </source>
</evidence>
<dbReference type="Proteomes" id="UP001165663">
    <property type="component" value="Unassembled WGS sequence"/>
</dbReference>
<reference evidence="3" key="1">
    <citation type="submission" date="2022-08" db="EMBL/GenBank/DDBJ databases">
        <title>Mycobacterium kiyosense sp. nov., scotochromogenic slow-glowing species isolated from respiratory specimens.</title>
        <authorList>
            <person name="Fukano H."/>
            <person name="Kazumi Y."/>
            <person name="Sakagami N."/>
            <person name="Ato M."/>
            <person name="Mitarai S."/>
            <person name="Hoshino Y."/>
        </authorList>
    </citation>
    <scope>NUCLEOTIDE SEQUENCE</scope>
    <source>
        <strain evidence="3">1413</strain>
        <strain evidence="2">SRL2020-028</strain>
    </source>
</reference>
<dbReference type="Proteomes" id="UP001064782">
    <property type="component" value="Unassembled WGS sequence"/>
</dbReference>
<sequence>MSTVNVAFPYGLDGRGRTATASYGDHVEQMLLLLLLTRPGERVNQPTFGCGLLDQVFSPNSPEIAAALNVTIAAAINLWLQDVLSVTSLGVSSQDGVLSVNIGYVVLATGAATNLTLAVPGGP</sequence>